<feature type="region of interest" description="Disordered" evidence="1">
    <location>
        <begin position="228"/>
        <end position="265"/>
    </location>
</feature>
<feature type="compositionally biased region" description="Acidic residues" evidence="1">
    <location>
        <begin position="140"/>
        <end position="168"/>
    </location>
</feature>
<feature type="region of interest" description="Disordered" evidence="1">
    <location>
        <begin position="89"/>
        <end position="168"/>
    </location>
</feature>
<proteinExistence type="predicted"/>
<evidence type="ECO:0000256" key="1">
    <source>
        <dbReference type="SAM" id="MobiDB-lite"/>
    </source>
</evidence>
<feature type="compositionally biased region" description="Low complexity" evidence="1">
    <location>
        <begin position="106"/>
        <end position="125"/>
    </location>
</feature>
<sequence length="265" mass="28047">MFPRSSLLVGLLAVIPHVAGLQDWLSHEREVRMATAVEHGLVLTTREAELDGVPVLTDEVLKPNSSVQVSVAAGGDVVAVESAFLEAAANRSSPEIGVESSRTAAEGESLPSPSSEASSGSHAPGLNSNNGQSSAKTSSEDDDDEGDEDEEMSSLSSEDLEVIILDDEDSTDAMKVDIRKQVDQKSKDKLGTSDWGPIVGLGLFVAMLFLLIALLIPRSCGCCKTEKPKIRDTKSATSNTRLPRRVPASTPTTPNAPVETDIKKP</sequence>
<keyword evidence="2" id="KW-1133">Transmembrane helix</keyword>
<gene>
    <name evidence="4" type="ORF">LGLO00237_LOCUS26674</name>
</gene>
<dbReference type="AlphaFoldDB" id="A0A7S3Z872"/>
<name>A0A7S3Z872_9EUKA</name>
<protein>
    <submittedName>
        <fullName evidence="4">Uncharacterized protein</fullName>
    </submittedName>
</protein>
<keyword evidence="2" id="KW-0812">Transmembrane</keyword>
<reference evidence="4" key="1">
    <citation type="submission" date="2021-01" db="EMBL/GenBank/DDBJ databases">
        <authorList>
            <person name="Corre E."/>
            <person name="Pelletier E."/>
            <person name="Niang G."/>
            <person name="Scheremetjew M."/>
            <person name="Finn R."/>
            <person name="Kale V."/>
            <person name="Holt S."/>
            <person name="Cochrane G."/>
            <person name="Meng A."/>
            <person name="Brown T."/>
            <person name="Cohen L."/>
        </authorList>
    </citation>
    <scope>NUCLEOTIDE SEQUENCE</scope>
    <source>
        <strain evidence="4">CCCM811</strain>
    </source>
</reference>
<feature type="transmembrane region" description="Helical" evidence="2">
    <location>
        <begin position="195"/>
        <end position="216"/>
    </location>
</feature>
<evidence type="ECO:0000256" key="3">
    <source>
        <dbReference type="SAM" id="SignalP"/>
    </source>
</evidence>
<keyword evidence="3" id="KW-0732">Signal</keyword>
<feature type="compositionally biased region" description="Polar residues" evidence="1">
    <location>
        <begin position="126"/>
        <end position="137"/>
    </location>
</feature>
<accession>A0A7S3Z872</accession>
<evidence type="ECO:0000313" key="4">
    <source>
        <dbReference type="EMBL" id="CAE0674899.1"/>
    </source>
</evidence>
<organism evidence="4">
    <name type="scientific">Lotharella globosa</name>
    <dbReference type="NCBI Taxonomy" id="91324"/>
    <lineage>
        <taxon>Eukaryota</taxon>
        <taxon>Sar</taxon>
        <taxon>Rhizaria</taxon>
        <taxon>Cercozoa</taxon>
        <taxon>Chlorarachniophyceae</taxon>
        <taxon>Lotharella</taxon>
    </lineage>
</organism>
<evidence type="ECO:0000256" key="2">
    <source>
        <dbReference type="SAM" id="Phobius"/>
    </source>
</evidence>
<feature type="chain" id="PRO_5031108373" evidence="3">
    <location>
        <begin position="21"/>
        <end position="265"/>
    </location>
</feature>
<keyword evidence="2" id="KW-0472">Membrane</keyword>
<dbReference type="EMBL" id="HBIV01037429">
    <property type="protein sequence ID" value="CAE0674899.1"/>
    <property type="molecule type" value="Transcribed_RNA"/>
</dbReference>
<feature type="signal peptide" evidence="3">
    <location>
        <begin position="1"/>
        <end position="20"/>
    </location>
</feature>